<protein>
    <submittedName>
        <fullName evidence="2">NUDIX hydrolase</fullName>
    </submittedName>
</protein>
<dbReference type="PROSITE" id="PS51462">
    <property type="entry name" value="NUDIX"/>
    <property type="match status" value="1"/>
</dbReference>
<dbReference type="KEGG" id="flh:EJ997_00165"/>
<dbReference type="AlphaFoldDB" id="A0A3Q9G5R2"/>
<name>A0A3Q9G5R2_9ACTO</name>
<dbReference type="RefSeq" id="WP_126702781.1">
    <property type="nucleotide sequence ID" value="NZ_CP034593.1"/>
</dbReference>
<dbReference type="InterPro" id="IPR000086">
    <property type="entry name" value="NUDIX_hydrolase_dom"/>
</dbReference>
<keyword evidence="3" id="KW-1185">Reference proteome</keyword>
<dbReference type="InterPro" id="IPR015797">
    <property type="entry name" value="NUDIX_hydrolase-like_dom_sf"/>
</dbReference>
<proteinExistence type="predicted"/>
<dbReference type="Proteomes" id="UP000280344">
    <property type="component" value="Chromosome"/>
</dbReference>
<dbReference type="SUPFAM" id="SSF55811">
    <property type="entry name" value="Nudix"/>
    <property type="match status" value="1"/>
</dbReference>
<feature type="domain" description="Nudix hydrolase" evidence="1">
    <location>
        <begin position="18"/>
        <end position="148"/>
    </location>
</feature>
<dbReference type="Pfam" id="PF00293">
    <property type="entry name" value="NUDIX"/>
    <property type="match status" value="1"/>
</dbReference>
<dbReference type="OrthoDB" id="3404294at2"/>
<dbReference type="EMBL" id="CP034593">
    <property type="protein sequence ID" value="AZQ75971.1"/>
    <property type="molecule type" value="Genomic_DNA"/>
</dbReference>
<gene>
    <name evidence="2" type="ORF">EJ997_00165</name>
</gene>
<evidence type="ECO:0000313" key="2">
    <source>
        <dbReference type="EMBL" id="AZQ75971.1"/>
    </source>
</evidence>
<dbReference type="GO" id="GO:0016787">
    <property type="term" value="F:hydrolase activity"/>
    <property type="evidence" value="ECO:0007669"/>
    <property type="project" value="UniProtKB-KW"/>
</dbReference>
<sequence length="277" mass="30253">MGASADGIVHCACGKRHWGHAGAAGVLAWKEAEDPSVILQLRAAWSMSGGTWGIPGGAIDYDETPIQGGLREAREEAGMGPVRVWASTTLHHPDWSYTTAIAEASPDQRAIATDHESDAMEWTKWKDLRGRRLMPAFETTLPLLDSLLGRSLLVLDPTLLHEGWEESLLRFATLGFPINVAPVAFRDPVVRGARASADEDFDRSIAWFPDIVLLGTGKCAKPIAARGAIPPSIRWDSDVENINTDGYRHIAAMVSTHIPGAERVNEELWNHLLRKNG</sequence>
<organism evidence="2 3">
    <name type="scientific">Flaviflexus ciconiae</name>
    <dbReference type="NCBI Taxonomy" id="2496867"/>
    <lineage>
        <taxon>Bacteria</taxon>
        <taxon>Bacillati</taxon>
        <taxon>Actinomycetota</taxon>
        <taxon>Actinomycetes</taxon>
        <taxon>Actinomycetales</taxon>
        <taxon>Actinomycetaceae</taxon>
        <taxon>Flaviflexus</taxon>
    </lineage>
</organism>
<keyword evidence="2" id="KW-0378">Hydrolase</keyword>
<evidence type="ECO:0000259" key="1">
    <source>
        <dbReference type="PROSITE" id="PS51462"/>
    </source>
</evidence>
<reference evidence="2 3" key="1">
    <citation type="submission" date="2018-12" db="EMBL/GenBank/DDBJ databases">
        <title>Complete genome sequence of Flaviflexus sp. H23T48.</title>
        <authorList>
            <person name="Bae J.-W."/>
            <person name="Lee J.-Y."/>
        </authorList>
    </citation>
    <scope>NUCLEOTIDE SEQUENCE [LARGE SCALE GENOMIC DNA]</scope>
    <source>
        <strain evidence="2 3">H23T48</strain>
    </source>
</reference>
<evidence type="ECO:0000313" key="3">
    <source>
        <dbReference type="Proteomes" id="UP000280344"/>
    </source>
</evidence>
<dbReference type="Gene3D" id="3.90.79.10">
    <property type="entry name" value="Nucleoside Triphosphate Pyrophosphohydrolase"/>
    <property type="match status" value="1"/>
</dbReference>
<accession>A0A3Q9G5R2</accession>